<protein>
    <submittedName>
        <fullName evidence="1">9455_t:CDS:1</fullName>
    </submittedName>
</protein>
<keyword evidence="2" id="KW-1185">Reference proteome</keyword>
<dbReference type="AlphaFoldDB" id="A0A9N9NAN5"/>
<reference evidence="1" key="1">
    <citation type="submission" date="2021-06" db="EMBL/GenBank/DDBJ databases">
        <authorList>
            <person name="Kallberg Y."/>
            <person name="Tangrot J."/>
            <person name="Rosling A."/>
        </authorList>
    </citation>
    <scope>NUCLEOTIDE SEQUENCE</scope>
    <source>
        <strain evidence="1">UK204</strain>
    </source>
</reference>
<dbReference type="EMBL" id="CAJVPQ010009602">
    <property type="protein sequence ID" value="CAG8716559.1"/>
    <property type="molecule type" value="Genomic_DNA"/>
</dbReference>
<sequence length="184" mass="21442">MCETYYAYLSTNKYGLTYLDSVKCKARNFDLIKATKKQEERIHLALKRFKKISKEKGYHTVVKEAVDACKFNDTLLKLFLNKLNPEVLISGIVFVKINNQQNSHVIFEGRVRGSNFLMCHLTHSSINKAFKLIGYKIKLYDDDVKIIAVKVTKEAIFLEVKENVEGELIYYKLEYENNIVLFLQ</sequence>
<evidence type="ECO:0000313" key="1">
    <source>
        <dbReference type="EMBL" id="CAG8716559.1"/>
    </source>
</evidence>
<proteinExistence type="predicted"/>
<comment type="caution">
    <text evidence="1">The sequence shown here is derived from an EMBL/GenBank/DDBJ whole genome shotgun (WGS) entry which is preliminary data.</text>
</comment>
<name>A0A9N9NAN5_9GLOM</name>
<dbReference type="OrthoDB" id="2314036at2759"/>
<evidence type="ECO:0000313" key="2">
    <source>
        <dbReference type="Proteomes" id="UP000789570"/>
    </source>
</evidence>
<gene>
    <name evidence="1" type="ORF">FCALED_LOCUS14186</name>
</gene>
<dbReference type="Proteomes" id="UP000789570">
    <property type="component" value="Unassembled WGS sequence"/>
</dbReference>
<organism evidence="1 2">
    <name type="scientific">Funneliformis caledonium</name>
    <dbReference type="NCBI Taxonomy" id="1117310"/>
    <lineage>
        <taxon>Eukaryota</taxon>
        <taxon>Fungi</taxon>
        <taxon>Fungi incertae sedis</taxon>
        <taxon>Mucoromycota</taxon>
        <taxon>Glomeromycotina</taxon>
        <taxon>Glomeromycetes</taxon>
        <taxon>Glomerales</taxon>
        <taxon>Glomeraceae</taxon>
        <taxon>Funneliformis</taxon>
    </lineage>
</organism>
<accession>A0A9N9NAN5</accession>